<dbReference type="InterPro" id="IPR011032">
    <property type="entry name" value="GroES-like_sf"/>
</dbReference>
<evidence type="ECO:0000313" key="1">
    <source>
        <dbReference type="EMBL" id="KAK2658507.1"/>
    </source>
</evidence>
<name>A0AAD9XFT9_9ROSI</name>
<keyword evidence="2" id="KW-1185">Reference proteome</keyword>
<dbReference type="EMBL" id="JANJYI010000002">
    <property type="protein sequence ID" value="KAK2658507.1"/>
    <property type="molecule type" value="Genomic_DNA"/>
</dbReference>
<protein>
    <recommendedName>
        <fullName evidence="3">Oxidoreductase N-terminal domain-containing protein</fullName>
    </recommendedName>
</protein>
<dbReference type="GO" id="GO:0016628">
    <property type="term" value="F:oxidoreductase activity, acting on the CH-CH group of donors, NAD or NADP as acceptor"/>
    <property type="evidence" value="ECO:0007669"/>
    <property type="project" value="InterPro"/>
</dbReference>
<dbReference type="PANTHER" id="PTHR43205">
    <property type="entry name" value="PROSTAGLANDIN REDUCTASE"/>
    <property type="match status" value="1"/>
</dbReference>
<dbReference type="InterPro" id="IPR045010">
    <property type="entry name" value="MDR_fam"/>
</dbReference>
<gene>
    <name evidence="1" type="ORF">Ddye_005040</name>
</gene>
<proteinExistence type="predicted"/>
<dbReference type="Gene3D" id="3.40.50.720">
    <property type="entry name" value="NAD(P)-binding Rossmann-like Domain"/>
    <property type="match status" value="1"/>
</dbReference>
<accession>A0AAD9XFT9</accession>
<dbReference type="SUPFAM" id="SSF50129">
    <property type="entry name" value="GroES-like"/>
    <property type="match status" value="1"/>
</dbReference>
<organism evidence="1 2">
    <name type="scientific">Dipteronia dyeriana</name>
    <dbReference type="NCBI Taxonomy" id="168575"/>
    <lineage>
        <taxon>Eukaryota</taxon>
        <taxon>Viridiplantae</taxon>
        <taxon>Streptophyta</taxon>
        <taxon>Embryophyta</taxon>
        <taxon>Tracheophyta</taxon>
        <taxon>Spermatophyta</taxon>
        <taxon>Magnoliopsida</taxon>
        <taxon>eudicotyledons</taxon>
        <taxon>Gunneridae</taxon>
        <taxon>Pentapetalae</taxon>
        <taxon>rosids</taxon>
        <taxon>malvids</taxon>
        <taxon>Sapindales</taxon>
        <taxon>Sapindaceae</taxon>
        <taxon>Hippocastanoideae</taxon>
        <taxon>Acereae</taxon>
        <taxon>Dipteronia</taxon>
    </lineage>
</organism>
<dbReference type="AlphaFoldDB" id="A0AAD9XFT9"/>
<reference evidence="1" key="1">
    <citation type="journal article" date="2023" name="Plant J.">
        <title>Genome sequences and population genomics provide insights into the demographic history, inbreeding, and mutation load of two 'living fossil' tree species of Dipteronia.</title>
        <authorList>
            <person name="Feng Y."/>
            <person name="Comes H.P."/>
            <person name="Chen J."/>
            <person name="Zhu S."/>
            <person name="Lu R."/>
            <person name="Zhang X."/>
            <person name="Li P."/>
            <person name="Qiu J."/>
            <person name="Olsen K.M."/>
            <person name="Qiu Y."/>
        </authorList>
    </citation>
    <scope>NUCLEOTIDE SEQUENCE</scope>
    <source>
        <strain evidence="1">KIB01</strain>
    </source>
</reference>
<sequence length="156" mass="17740">MEVTNKYITIKAHIDGAPKEFDFEVKDLALPLRVDLDTNVVIVKNLYVSIDPYQLNRLKSFSSSQSAINFALGVTPSEREDWAVVKPDVLLRKFNPLGLPCLTKLGFQLALLNEKLGFDDAFDNKEETDLKATLKRYFPDGINIYFDNVGVERKKQ</sequence>
<comment type="caution">
    <text evidence="1">The sequence shown here is derived from an EMBL/GenBank/DDBJ whole genome shotgun (WGS) entry which is preliminary data.</text>
</comment>
<evidence type="ECO:0000313" key="2">
    <source>
        <dbReference type="Proteomes" id="UP001280121"/>
    </source>
</evidence>
<dbReference type="Proteomes" id="UP001280121">
    <property type="component" value="Unassembled WGS sequence"/>
</dbReference>
<dbReference type="PANTHER" id="PTHR43205:SF12">
    <property type="entry name" value="OS06G0602900 PROTEIN"/>
    <property type="match status" value="1"/>
</dbReference>
<evidence type="ECO:0008006" key="3">
    <source>
        <dbReference type="Google" id="ProtNLM"/>
    </source>
</evidence>
<dbReference type="Gene3D" id="3.90.180.10">
    <property type="entry name" value="Medium-chain alcohol dehydrogenases, catalytic domain"/>
    <property type="match status" value="1"/>
</dbReference>